<dbReference type="EMBL" id="JARBHB010000001">
    <property type="protein sequence ID" value="KAJ8895099.1"/>
    <property type="molecule type" value="Genomic_DNA"/>
</dbReference>
<evidence type="ECO:0000313" key="2">
    <source>
        <dbReference type="EMBL" id="KAJ8895099.1"/>
    </source>
</evidence>
<gene>
    <name evidence="2" type="ORF">PR048_000424</name>
</gene>
<evidence type="ECO:0000256" key="1">
    <source>
        <dbReference type="SAM" id="MobiDB-lite"/>
    </source>
</evidence>
<organism evidence="2 3">
    <name type="scientific">Dryococelus australis</name>
    <dbReference type="NCBI Taxonomy" id="614101"/>
    <lineage>
        <taxon>Eukaryota</taxon>
        <taxon>Metazoa</taxon>
        <taxon>Ecdysozoa</taxon>
        <taxon>Arthropoda</taxon>
        <taxon>Hexapoda</taxon>
        <taxon>Insecta</taxon>
        <taxon>Pterygota</taxon>
        <taxon>Neoptera</taxon>
        <taxon>Polyneoptera</taxon>
        <taxon>Phasmatodea</taxon>
        <taxon>Verophasmatodea</taxon>
        <taxon>Anareolatae</taxon>
        <taxon>Phasmatidae</taxon>
        <taxon>Eurycanthinae</taxon>
        <taxon>Dryococelus</taxon>
    </lineage>
</organism>
<name>A0ABQ9IEK0_9NEOP</name>
<feature type="region of interest" description="Disordered" evidence="1">
    <location>
        <begin position="199"/>
        <end position="229"/>
    </location>
</feature>
<protein>
    <submittedName>
        <fullName evidence="2">Uncharacterized protein</fullName>
    </submittedName>
</protein>
<comment type="caution">
    <text evidence="2">The sequence shown here is derived from an EMBL/GenBank/DDBJ whole genome shotgun (WGS) entry which is preliminary data.</text>
</comment>
<keyword evidence="3" id="KW-1185">Reference proteome</keyword>
<proteinExistence type="predicted"/>
<reference evidence="2 3" key="1">
    <citation type="submission" date="2023-02" db="EMBL/GenBank/DDBJ databases">
        <title>LHISI_Scaffold_Assembly.</title>
        <authorList>
            <person name="Stuart O.P."/>
            <person name="Cleave R."/>
            <person name="Magrath M.J.L."/>
            <person name="Mikheyev A.S."/>
        </authorList>
    </citation>
    <scope>NUCLEOTIDE SEQUENCE [LARGE SCALE GENOMIC DNA]</scope>
    <source>
        <strain evidence="2">Daus_M_001</strain>
        <tissue evidence="2">Leg muscle</tissue>
    </source>
</reference>
<sequence length="884" mass="99765">MYAAAKNLHFCSKLGFTQHEEIVVIAGLTLARHACEVYNCTGVLVNGLQAGNLQELAGKKKLRGREYSICKDSQCVWLRWFSGWTGGAATGFSHAGMVPDNVTCRRVFSGESRFPPPLHSGATPYSTLLTLIGSQDLDVKSHLNLFTHSILNFTSHQTRFANGKIARQLNALRLRAMIQELSEQEFGGLEHAEYLHTGGTEKEKGRARGRVREQESERKRKRERELSDTLLQQSRCPGSSFRNCRCRLLAPPCGKTNREFQNFSISSDLPDVTQTGAAPECNGAEETGYLRDNPSTSGIVRHDSQIAEMWSEHCNRSCTTALNNRNHLPGMRRDYVQSEINLSVVDVGQTLEILKDIQAALNIDVLRADESEERRVRSNAGMKGRGKRELAEKTCQPAFPHAQNPGGGGGEEPPPVIEPDSLWYFAYGKAAREMNAMRLRTIRQVLSEQELDLQITCFEDSSMLNTRRQRKRERESEREKERVLSDLTYSRTSRSVQVVSVTPVASRWRHRTAKRTKDLITSAVCEAPRVRADLCYGYDNPPWSHGRHDCFFKFAPALRRVTCSREDGAEGGGGGVLGVEETSEIKRLVLTDAREIQVYVARYARFKRSCRLVVLRTRCFAECDIIVAHSYYYAVFRTVLEDEILSLETRTISCNRIMLVSTDLDVVKGYQTSQGPSVYAIRNSNYDTQSVWRGQMDRRCGMRIRIHRRNGEQLASHQSELDSIPGGVALGFSHVRIVPDDAVGQRVFSGESRFPRPFIPALLRTRLSSLSSALKTSMLKVARISSFTQSLTTHNNPNDIFNANVCLFVTQSRRNGSTDFDEIWYKDRLYSGLAHTVGKTARQLNALRLRGMRQVLSEQESYSNLTRCEASNMRDRNRPYVCLE</sequence>
<dbReference type="Proteomes" id="UP001159363">
    <property type="component" value="Chromosome 1"/>
</dbReference>
<accession>A0ABQ9IEK0</accession>
<feature type="compositionally biased region" description="Basic and acidic residues" evidence="1">
    <location>
        <begin position="199"/>
        <end position="227"/>
    </location>
</feature>
<evidence type="ECO:0000313" key="3">
    <source>
        <dbReference type="Proteomes" id="UP001159363"/>
    </source>
</evidence>